<dbReference type="GO" id="GO:0006633">
    <property type="term" value="P:fatty acid biosynthetic process"/>
    <property type="evidence" value="ECO:0007669"/>
    <property type="project" value="TreeGrafter"/>
</dbReference>
<dbReference type="EC" id="2.3.1.39" evidence="1 6"/>
<evidence type="ECO:0000256" key="3">
    <source>
        <dbReference type="ARBA" id="ARBA00022679"/>
    </source>
</evidence>
<reference evidence="9 10" key="1">
    <citation type="submission" date="2016-01" db="EMBL/GenBank/DDBJ databases">
        <authorList>
            <person name="Oliw E.H."/>
        </authorList>
    </citation>
    <scope>NUCLEOTIDE SEQUENCE [LARGE SCALE GENOMIC DNA]</scope>
    <source>
        <strain evidence="9 10">DY10</strain>
    </source>
</reference>
<dbReference type="InterPro" id="IPR050858">
    <property type="entry name" value="Mal-CoA-ACP_Trans/PKS_FabD"/>
</dbReference>
<dbReference type="InterPro" id="IPR004410">
    <property type="entry name" value="Malonyl_CoA-ACP_transAc_FabD"/>
</dbReference>
<dbReference type="FunFam" id="3.30.70.250:FF:000001">
    <property type="entry name" value="Malonyl CoA-acyl carrier protein transacylase"/>
    <property type="match status" value="1"/>
</dbReference>
<dbReference type="SMART" id="SM00827">
    <property type="entry name" value="PKS_AT"/>
    <property type="match status" value="1"/>
</dbReference>
<dbReference type="Gene3D" id="3.40.366.10">
    <property type="entry name" value="Malonyl-Coenzyme A Acyl Carrier Protein, domain 2"/>
    <property type="match status" value="1"/>
</dbReference>
<dbReference type="Proteomes" id="UP000187941">
    <property type="component" value="Chromosome"/>
</dbReference>
<proteinExistence type="inferred from homology"/>
<comment type="similarity">
    <text evidence="6">Belongs to the fabD family.</text>
</comment>
<dbReference type="GO" id="GO:0005829">
    <property type="term" value="C:cytosol"/>
    <property type="evidence" value="ECO:0007669"/>
    <property type="project" value="TreeGrafter"/>
</dbReference>
<evidence type="ECO:0000313" key="9">
    <source>
        <dbReference type="EMBL" id="AQG82588.1"/>
    </source>
</evidence>
<dbReference type="PANTHER" id="PTHR42681">
    <property type="entry name" value="MALONYL-COA-ACYL CARRIER PROTEIN TRANSACYLASE, MITOCHONDRIAL"/>
    <property type="match status" value="1"/>
</dbReference>
<dbReference type="Gene3D" id="3.30.70.250">
    <property type="entry name" value="Malonyl-CoA ACP transacylase, ACP-binding"/>
    <property type="match status" value="1"/>
</dbReference>
<dbReference type="EMBL" id="CP014263">
    <property type="protein sequence ID" value="AQG82588.1"/>
    <property type="molecule type" value="Genomic_DNA"/>
</dbReference>
<evidence type="ECO:0000256" key="4">
    <source>
        <dbReference type="ARBA" id="ARBA00023315"/>
    </source>
</evidence>
<dbReference type="STRING" id="1178516.AWR27_19295"/>
<dbReference type="Pfam" id="PF00698">
    <property type="entry name" value="Acyl_transf_1"/>
    <property type="match status" value="1"/>
</dbReference>
<keyword evidence="3 6" id="KW-0808">Transferase</keyword>
<keyword evidence="4 6" id="KW-0012">Acyltransferase</keyword>
<organism evidence="9 10">
    <name type="scientific">Spirosoma montaniterrae</name>
    <dbReference type="NCBI Taxonomy" id="1178516"/>
    <lineage>
        <taxon>Bacteria</taxon>
        <taxon>Pseudomonadati</taxon>
        <taxon>Bacteroidota</taxon>
        <taxon>Cytophagia</taxon>
        <taxon>Cytophagales</taxon>
        <taxon>Cytophagaceae</taxon>
        <taxon>Spirosoma</taxon>
    </lineage>
</organism>
<dbReference type="InterPro" id="IPR024925">
    <property type="entry name" value="Malonyl_CoA-ACP_transAc"/>
</dbReference>
<dbReference type="OrthoDB" id="9805460at2"/>
<evidence type="ECO:0000256" key="6">
    <source>
        <dbReference type="PIRNR" id="PIRNR000446"/>
    </source>
</evidence>
<comment type="catalytic activity">
    <reaction evidence="5 6">
        <text>holo-[ACP] + malonyl-CoA = malonyl-[ACP] + CoA</text>
        <dbReference type="Rhea" id="RHEA:41792"/>
        <dbReference type="Rhea" id="RHEA-COMP:9623"/>
        <dbReference type="Rhea" id="RHEA-COMP:9685"/>
        <dbReference type="ChEBI" id="CHEBI:57287"/>
        <dbReference type="ChEBI" id="CHEBI:57384"/>
        <dbReference type="ChEBI" id="CHEBI:64479"/>
        <dbReference type="ChEBI" id="CHEBI:78449"/>
        <dbReference type="EC" id="2.3.1.39"/>
    </reaction>
</comment>
<dbReference type="KEGG" id="smon:AWR27_19295"/>
<keyword evidence="10" id="KW-1185">Reference proteome</keyword>
<dbReference type="NCBIfam" id="TIGR00128">
    <property type="entry name" value="fabD"/>
    <property type="match status" value="1"/>
</dbReference>
<evidence type="ECO:0000256" key="5">
    <source>
        <dbReference type="ARBA" id="ARBA00048462"/>
    </source>
</evidence>
<dbReference type="GO" id="GO:0004314">
    <property type="term" value="F:[acyl-carrier-protein] S-malonyltransferase activity"/>
    <property type="evidence" value="ECO:0007669"/>
    <property type="project" value="UniProtKB-EC"/>
</dbReference>
<evidence type="ECO:0000256" key="2">
    <source>
        <dbReference type="ARBA" id="ARBA00018953"/>
    </source>
</evidence>
<dbReference type="InterPro" id="IPR016035">
    <property type="entry name" value="Acyl_Trfase/lysoPLipase"/>
</dbReference>
<sequence length="291" mass="31018">MKAYVFPGQGSQFRGMGHDLYLQSEAARRLFDQANQILGYNLTQIMFEGTDEDLKQTIYTQPAVFLHGVVLAMTTESFMPDMVAGHSLGELAALTAAGALSFDDGLRLASVRATAMQRACELVPSTMAAVLGLSDDVIETVCAGITEEIVVPANYNCPGQVVISGSVAGVQLAEERLKAAGAKRVVPLAVSGAFHSPFMEPAQTEFAEAVERMSFHTPRCPIYQNVDAKPTTNPAQLKANLIAQLTSPVRWTQSVERMNADGATEFIESGPGKVLQGLVKKISPAAAISAL</sequence>
<feature type="active site" evidence="7">
    <location>
        <position position="87"/>
    </location>
</feature>
<feature type="domain" description="Malonyl-CoA:ACP transacylase (MAT)" evidence="8">
    <location>
        <begin position="5"/>
        <end position="290"/>
    </location>
</feature>
<dbReference type="PANTHER" id="PTHR42681:SF1">
    <property type="entry name" value="MALONYL-COA-ACYL CARRIER PROTEIN TRANSACYLASE, MITOCHONDRIAL"/>
    <property type="match status" value="1"/>
</dbReference>
<evidence type="ECO:0000259" key="8">
    <source>
        <dbReference type="SMART" id="SM00827"/>
    </source>
</evidence>
<dbReference type="SUPFAM" id="SSF55048">
    <property type="entry name" value="Probable ACP-binding domain of malonyl-CoA ACP transacylase"/>
    <property type="match status" value="1"/>
</dbReference>
<dbReference type="PIRSF" id="PIRSF000446">
    <property type="entry name" value="Mct"/>
    <property type="match status" value="1"/>
</dbReference>
<dbReference type="SUPFAM" id="SSF52151">
    <property type="entry name" value="FabD/lysophospholipase-like"/>
    <property type="match status" value="1"/>
</dbReference>
<dbReference type="InterPro" id="IPR001227">
    <property type="entry name" value="Ac_transferase_dom_sf"/>
</dbReference>
<dbReference type="InterPro" id="IPR014043">
    <property type="entry name" value="Acyl_transferase_dom"/>
</dbReference>
<accession>A0A1P9X4S1</accession>
<dbReference type="InterPro" id="IPR016036">
    <property type="entry name" value="Malonyl_transacylase_ACP-bd"/>
</dbReference>
<dbReference type="RefSeq" id="WP_077134092.1">
    <property type="nucleotide sequence ID" value="NZ_CP014263.1"/>
</dbReference>
<name>A0A1P9X4S1_9BACT</name>
<evidence type="ECO:0000313" key="10">
    <source>
        <dbReference type="Proteomes" id="UP000187941"/>
    </source>
</evidence>
<feature type="active site" evidence="7">
    <location>
        <position position="195"/>
    </location>
</feature>
<dbReference type="AlphaFoldDB" id="A0A1P9X4S1"/>
<gene>
    <name evidence="9" type="ORF">AWR27_19295</name>
</gene>
<protein>
    <recommendedName>
        <fullName evidence="2 6">Malonyl CoA-acyl carrier protein transacylase</fullName>
        <ecNumber evidence="1 6">2.3.1.39</ecNumber>
    </recommendedName>
</protein>
<evidence type="ECO:0000256" key="1">
    <source>
        <dbReference type="ARBA" id="ARBA00013258"/>
    </source>
</evidence>
<evidence type="ECO:0000256" key="7">
    <source>
        <dbReference type="PIRSR" id="PIRSR000446-1"/>
    </source>
</evidence>